<evidence type="ECO:0000256" key="4">
    <source>
        <dbReference type="ARBA" id="ARBA00022692"/>
    </source>
</evidence>
<feature type="transmembrane region" description="Helical" evidence="10">
    <location>
        <begin position="61"/>
        <end position="80"/>
    </location>
</feature>
<dbReference type="GO" id="GO:0016020">
    <property type="term" value="C:membrane"/>
    <property type="evidence" value="ECO:0007669"/>
    <property type="project" value="InterPro"/>
</dbReference>
<dbReference type="Proteomes" id="UP000627205">
    <property type="component" value="Unassembled WGS sequence"/>
</dbReference>
<comment type="caution">
    <text evidence="11">The sequence shown here is derived from an EMBL/GenBank/DDBJ whole genome shotgun (WGS) entry which is preliminary data.</text>
</comment>
<keyword evidence="4 10" id="KW-0812">Transmembrane</keyword>
<dbReference type="GO" id="GO:0006508">
    <property type="term" value="P:proteolysis"/>
    <property type="evidence" value="ECO:0007669"/>
    <property type="project" value="UniProtKB-KW"/>
</dbReference>
<dbReference type="GO" id="GO:0004190">
    <property type="term" value="F:aspartic-type endopeptidase activity"/>
    <property type="evidence" value="ECO:0007669"/>
    <property type="project" value="UniProtKB-KW"/>
</dbReference>
<keyword evidence="2" id="KW-1003">Cell membrane</keyword>
<keyword evidence="7 10" id="KW-1133">Transmembrane helix</keyword>
<dbReference type="AlphaFoldDB" id="A0A8J3AYE8"/>
<name>A0A8J3AYE8_9BURK</name>
<dbReference type="Pfam" id="PF01252">
    <property type="entry name" value="Peptidase_A8"/>
    <property type="match status" value="1"/>
</dbReference>
<reference evidence="11" key="2">
    <citation type="submission" date="2020-09" db="EMBL/GenBank/DDBJ databases">
        <authorList>
            <person name="Sun Q."/>
            <person name="Sedlacek I."/>
        </authorList>
    </citation>
    <scope>NUCLEOTIDE SEQUENCE</scope>
    <source>
        <strain evidence="11">CCM 7664</strain>
    </source>
</reference>
<dbReference type="PANTHER" id="PTHR33695">
    <property type="entry name" value="LIPOPROTEIN SIGNAL PEPTIDASE"/>
    <property type="match status" value="1"/>
</dbReference>
<evidence type="ECO:0000313" key="12">
    <source>
        <dbReference type="Proteomes" id="UP000627205"/>
    </source>
</evidence>
<sequence length="90" mass="9730">MIALGVGISAALTISIVLHPLQKTATSFALLIGGAMSNVADRLTRGAVVDWLDFYLMRWHWPAFNIADMSIVVGALLLCLHAHYGEQPTP</sequence>
<gene>
    <name evidence="11" type="ORF">GCM10011430_28190</name>
</gene>
<comment type="similarity">
    <text evidence="1 9">Belongs to the peptidase A8 family.</text>
</comment>
<evidence type="ECO:0000256" key="8">
    <source>
        <dbReference type="ARBA" id="ARBA00023136"/>
    </source>
</evidence>
<dbReference type="PANTHER" id="PTHR33695:SF1">
    <property type="entry name" value="LIPOPROTEIN SIGNAL PEPTIDASE"/>
    <property type="match status" value="1"/>
</dbReference>
<evidence type="ECO:0000256" key="6">
    <source>
        <dbReference type="ARBA" id="ARBA00022801"/>
    </source>
</evidence>
<evidence type="ECO:0000256" key="2">
    <source>
        <dbReference type="ARBA" id="ARBA00022475"/>
    </source>
</evidence>
<evidence type="ECO:0000256" key="7">
    <source>
        <dbReference type="ARBA" id="ARBA00022989"/>
    </source>
</evidence>
<reference evidence="11" key="1">
    <citation type="journal article" date="2014" name="Int. J. Syst. Evol. Microbiol.">
        <title>Complete genome sequence of Corynebacterium casei LMG S-19264T (=DSM 44701T), isolated from a smear-ripened cheese.</title>
        <authorList>
            <consortium name="US DOE Joint Genome Institute (JGI-PGF)"/>
            <person name="Walter F."/>
            <person name="Albersmeier A."/>
            <person name="Kalinowski J."/>
            <person name="Ruckert C."/>
        </authorList>
    </citation>
    <scope>NUCLEOTIDE SEQUENCE</scope>
    <source>
        <strain evidence="11">CCM 7664</strain>
    </source>
</reference>
<keyword evidence="5" id="KW-0064">Aspartyl protease</keyword>
<proteinExistence type="inferred from homology"/>
<evidence type="ECO:0000256" key="3">
    <source>
        <dbReference type="ARBA" id="ARBA00022670"/>
    </source>
</evidence>
<evidence type="ECO:0000313" key="11">
    <source>
        <dbReference type="EMBL" id="GGI55645.1"/>
    </source>
</evidence>
<evidence type="ECO:0008006" key="13">
    <source>
        <dbReference type="Google" id="ProtNLM"/>
    </source>
</evidence>
<protein>
    <recommendedName>
        <fullName evidence="13">Signal peptidase II</fullName>
    </recommendedName>
</protein>
<evidence type="ECO:0000256" key="9">
    <source>
        <dbReference type="RuleBase" id="RU004181"/>
    </source>
</evidence>
<keyword evidence="8 10" id="KW-0472">Membrane</keyword>
<keyword evidence="3" id="KW-0645">Protease</keyword>
<organism evidence="11 12">
    <name type="scientific">Oxalicibacterium solurbis</name>
    <dbReference type="NCBI Taxonomy" id="69280"/>
    <lineage>
        <taxon>Bacteria</taxon>
        <taxon>Pseudomonadati</taxon>
        <taxon>Pseudomonadota</taxon>
        <taxon>Betaproteobacteria</taxon>
        <taxon>Burkholderiales</taxon>
        <taxon>Oxalobacteraceae</taxon>
        <taxon>Oxalicibacterium</taxon>
    </lineage>
</organism>
<evidence type="ECO:0000256" key="5">
    <source>
        <dbReference type="ARBA" id="ARBA00022750"/>
    </source>
</evidence>
<evidence type="ECO:0000256" key="1">
    <source>
        <dbReference type="ARBA" id="ARBA00006139"/>
    </source>
</evidence>
<dbReference type="InterPro" id="IPR001872">
    <property type="entry name" value="Peptidase_A8"/>
</dbReference>
<accession>A0A8J3AYE8</accession>
<dbReference type="EMBL" id="BMDP01000005">
    <property type="protein sequence ID" value="GGI55645.1"/>
    <property type="molecule type" value="Genomic_DNA"/>
</dbReference>
<evidence type="ECO:0000256" key="10">
    <source>
        <dbReference type="SAM" id="Phobius"/>
    </source>
</evidence>
<keyword evidence="6" id="KW-0378">Hydrolase</keyword>
<keyword evidence="12" id="KW-1185">Reference proteome</keyword>
<dbReference type="PRINTS" id="PR00781">
    <property type="entry name" value="LIPOSIGPTASE"/>
</dbReference>